<dbReference type="GO" id="GO:0019706">
    <property type="term" value="F:protein-cysteine S-palmitoyltransferase activity"/>
    <property type="evidence" value="ECO:0007669"/>
    <property type="project" value="UniProtKB-EC"/>
</dbReference>
<gene>
    <name evidence="9" type="ORF">CBOVIS_LOCUS9769</name>
</gene>
<dbReference type="Proteomes" id="UP000494206">
    <property type="component" value="Unassembled WGS sequence"/>
</dbReference>
<feature type="transmembrane region" description="Helical" evidence="7">
    <location>
        <begin position="12"/>
        <end position="29"/>
    </location>
</feature>
<dbReference type="GO" id="GO:0016020">
    <property type="term" value="C:membrane"/>
    <property type="evidence" value="ECO:0007669"/>
    <property type="project" value="UniProtKB-SubCell"/>
</dbReference>
<evidence type="ECO:0000256" key="6">
    <source>
        <dbReference type="ARBA" id="ARBA00023315"/>
    </source>
</evidence>
<reference evidence="9 10" key="1">
    <citation type="submission" date="2020-04" db="EMBL/GenBank/DDBJ databases">
        <authorList>
            <person name="Laetsch R D."/>
            <person name="Stevens L."/>
            <person name="Kumar S."/>
            <person name="Blaxter L. M."/>
        </authorList>
    </citation>
    <scope>NUCLEOTIDE SEQUENCE [LARGE SCALE GENOMIC DNA]</scope>
</reference>
<feature type="domain" description="Palmitoyltransferase DHHC" evidence="8">
    <location>
        <begin position="87"/>
        <end position="223"/>
    </location>
</feature>
<organism evidence="9 10">
    <name type="scientific">Caenorhabditis bovis</name>
    <dbReference type="NCBI Taxonomy" id="2654633"/>
    <lineage>
        <taxon>Eukaryota</taxon>
        <taxon>Metazoa</taxon>
        <taxon>Ecdysozoa</taxon>
        <taxon>Nematoda</taxon>
        <taxon>Chromadorea</taxon>
        <taxon>Rhabditida</taxon>
        <taxon>Rhabditina</taxon>
        <taxon>Rhabditomorpha</taxon>
        <taxon>Rhabditoidea</taxon>
        <taxon>Rhabditidae</taxon>
        <taxon>Peloderinae</taxon>
        <taxon>Caenorhabditis</taxon>
    </lineage>
</organism>
<dbReference type="GO" id="GO:0005794">
    <property type="term" value="C:Golgi apparatus"/>
    <property type="evidence" value="ECO:0007669"/>
    <property type="project" value="TreeGrafter"/>
</dbReference>
<comment type="caution">
    <text evidence="9">The sequence shown here is derived from an EMBL/GenBank/DDBJ whole genome shotgun (WGS) entry which is preliminary data.</text>
</comment>
<evidence type="ECO:0000313" key="10">
    <source>
        <dbReference type="Proteomes" id="UP000494206"/>
    </source>
</evidence>
<dbReference type="OrthoDB" id="331948at2759"/>
<evidence type="ECO:0000259" key="8">
    <source>
        <dbReference type="Pfam" id="PF01529"/>
    </source>
</evidence>
<keyword evidence="6 7" id="KW-0012">Acyltransferase</keyword>
<feature type="transmembrane region" description="Helical" evidence="7">
    <location>
        <begin position="35"/>
        <end position="56"/>
    </location>
</feature>
<keyword evidence="10" id="KW-1185">Reference proteome</keyword>
<proteinExistence type="inferred from homology"/>
<dbReference type="InterPro" id="IPR039859">
    <property type="entry name" value="PFA4/ZDH16/20/ERF2-like"/>
</dbReference>
<feature type="transmembrane region" description="Helical" evidence="7">
    <location>
        <begin position="135"/>
        <end position="161"/>
    </location>
</feature>
<comment type="catalytic activity">
    <reaction evidence="7">
        <text>L-cysteinyl-[protein] + hexadecanoyl-CoA = S-hexadecanoyl-L-cysteinyl-[protein] + CoA</text>
        <dbReference type="Rhea" id="RHEA:36683"/>
        <dbReference type="Rhea" id="RHEA-COMP:10131"/>
        <dbReference type="Rhea" id="RHEA-COMP:11032"/>
        <dbReference type="ChEBI" id="CHEBI:29950"/>
        <dbReference type="ChEBI" id="CHEBI:57287"/>
        <dbReference type="ChEBI" id="CHEBI:57379"/>
        <dbReference type="ChEBI" id="CHEBI:74151"/>
        <dbReference type="EC" id="2.3.1.225"/>
    </reaction>
</comment>
<accession>A0A8S1F6W0</accession>
<evidence type="ECO:0000256" key="5">
    <source>
        <dbReference type="ARBA" id="ARBA00023136"/>
    </source>
</evidence>
<evidence type="ECO:0000256" key="3">
    <source>
        <dbReference type="ARBA" id="ARBA00022692"/>
    </source>
</evidence>
<keyword evidence="5 7" id="KW-0472">Membrane</keyword>
<dbReference type="GO" id="GO:0005783">
    <property type="term" value="C:endoplasmic reticulum"/>
    <property type="evidence" value="ECO:0007669"/>
    <property type="project" value="TreeGrafter"/>
</dbReference>
<sequence>MLRSGITNYQLFSYVLTCLMLPATIFAFLPILTPYVSIGVVLLYIYIYILVIYLTIKDACVPELTRKIKKEGFKRRPFKSEPGRHVIENNKCNVCELVVEKYTKHCKRCNYCVGKFDHHCVWLNNCIGSANYRTFMWLVVSISLSSLAALCLSFGVLYLWFSNKNSTAFTCFGQFTEPLRISWLLCCVICGIVYMFAFVTTTHLLYFHIRLWKMGMTTYKFIVSKRRAKVSSLGTISTVSRTNTQNTQPDVP</sequence>
<keyword evidence="2 7" id="KW-0808">Transferase</keyword>
<dbReference type="GO" id="GO:0006612">
    <property type="term" value="P:protein targeting to membrane"/>
    <property type="evidence" value="ECO:0007669"/>
    <property type="project" value="TreeGrafter"/>
</dbReference>
<comment type="subcellular location">
    <subcellularLocation>
        <location evidence="1">Membrane</location>
        <topology evidence="1">Multi-pass membrane protein</topology>
    </subcellularLocation>
</comment>
<evidence type="ECO:0000256" key="1">
    <source>
        <dbReference type="ARBA" id="ARBA00004141"/>
    </source>
</evidence>
<protein>
    <recommendedName>
        <fullName evidence="7">Palmitoyltransferase</fullName>
        <ecNumber evidence="7">2.3.1.225</ecNumber>
    </recommendedName>
</protein>
<comment type="similarity">
    <text evidence="7">Belongs to the DHHC palmitoyltransferase family.</text>
</comment>
<dbReference type="EMBL" id="CADEPM010000006">
    <property type="protein sequence ID" value="CAB3407920.1"/>
    <property type="molecule type" value="Genomic_DNA"/>
</dbReference>
<feature type="transmembrane region" description="Helical" evidence="7">
    <location>
        <begin position="181"/>
        <end position="206"/>
    </location>
</feature>
<dbReference type="PANTHER" id="PTHR22883:SF203">
    <property type="entry name" value="PALMITOYLTRANSFERASE"/>
    <property type="match status" value="1"/>
</dbReference>
<keyword evidence="4 7" id="KW-1133">Transmembrane helix</keyword>
<evidence type="ECO:0000256" key="7">
    <source>
        <dbReference type="RuleBase" id="RU079119"/>
    </source>
</evidence>
<dbReference type="PANTHER" id="PTHR22883">
    <property type="entry name" value="ZINC FINGER DHHC DOMAIN CONTAINING PROTEIN"/>
    <property type="match status" value="1"/>
</dbReference>
<evidence type="ECO:0000313" key="9">
    <source>
        <dbReference type="EMBL" id="CAB3407920.1"/>
    </source>
</evidence>
<keyword evidence="3 7" id="KW-0812">Transmembrane</keyword>
<evidence type="ECO:0000256" key="4">
    <source>
        <dbReference type="ARBA" id="ARBA00022989"/>
    </source>
</evidence>
<dbReference type="EC" id="2.3.1.225" evidence="7"/>
<comment type="domain">
    <text evidence="7">The DHHC domain is required for palmitoyltransferase activity.</text>
</comment>
<dbReference type="AlphaFoldDB" id="A0A8S1F6W0"/>
<dbReference type="PROSITE" id="PS50216">
    <property type="entry name" value="DHHC"/>
    <property type="match status" value="1"/>
</dbReference>
<evidence type="ECO:0000256" key="2">
    <source>
        <dbReference type="ARBA" id="ARBA00022679"/>
    </source>
</evidence>
<dbReference type="Pfam" id="PF01529">
    <property type="entry name" value="DHHC"/>
    <property type="match status" value="1"/>
</dbReference>
<name>A0A8S1F6W0_9PELO</name>
<dbReference type="InterPro" id="IPR001594">
    <property type="entry name" value="Palmitoyltrfase_DHHC"/>
</dbReference>